<organism evidence="1 2">
    <name type="scientific">Maribacter luteus</name>
    <dbReference type="NCBI Taxonomy" id="2594478"/>
    <lineage>
        <taxon>Bacteria</taxon>
        <taxon>Pseudomonadati</taxon>
        <taxon>Bacteroidota</taxon>
        <taxon>Flavobacteriia</taxon>
        <taxon>Flavobacteriales</taxon>
        <taxon>Flavobacteriaceae</taxon>
        <taxon>Maribacter</taxon>
    </lineage>
</organism>
<proteinExistence type="predicted"/>
<comment type="caution">
    <text evidence="1">The sequence shown here is derived from an EMBL/GenBank/DDBJ whole genome shotgun (WGS) entry which is preliminary data.</text>
</comment>
<dbReference type="AlphaFoldDB" id="A0A6I2MIF8"/>
<reference evidence="1 2" key="1">
    <citation type="submission" date="2019-11" db="EMBL/GenBank/DDBJ databases">
        <title>Maribacter lutea sp. nov., a marine bacterium isolated from intertidal sand.</title>
        <authorList>
            <person name="Liu A."/>
        </authorList>
    </citation>
    <scope>NUCLEOTIDE SEQUENCE [LARGE SCALE GENOMIC DNA]</scope>
    <source>
        <strain evidence="1 2">RZ05</strain>
    </source>
</reference>
<dbReference type="RefSeq" id="WP_154363226.1">
    <property type="nucleotide sequence ID" value="NZ_WKJH01000001.1"/>
</dbReference>
<accession>A0A6I2MIF8</accession>
<sequence>MLSKTKGFYLITSNPLAENCDFNKKDGYYEKSIGDREKSIKSAYIVHTKAKYKDFVFTISQDEVLKDEHKVRLNLNTLDFAAYDYFGFPYRKDDASIVVQEDEIEEIWEERTPLARFPFKVDKIKYIKKEGKFL</sequence>
<protein>
    <submittedName>
        <fullName evidence="1">Uncharacterized protein</fullName>
    </submittedName>
</protein>
<evidence type="ECO:0000313" key="1">
    <source>
        <dbReference type="EMBL" id="MRX62932.1"/>
    </source>
</evidence>
<dbReference type="OrthoDB" id="9858022at2"/>
<evidence type="ECO:0000313" key="2">
    <source>
        <dbReference type="Proteomes" id="UP000443153"/>
    </source>
</evidence>
<gene>
    <name evidence="1" type="ORF">GJ691_02010</name>
</gene>
<dbReference type="Proteomes" id="UP000443153">
    <property type="component" value="Unassembled WGS sequence"/>
</dbReference>
<dbReference type="EMBL" id="WKJH01000001">
    <property type="protein sequence ID" value="MRX62932.1"/>
    <property type="molecule type" value="Genomic_DNA"/>
</dbReference>
<name>A0A6I2MIF8_9FLAO</name>
<keyword evidence="2" id="KW-1185">Reference proteome</keyword>